<dbReference type="Proteomes" id="UP000030185">
    <property type="component" value="Unassembled WGS sequence"/>
</dbReference>
<gene>
    <name evidence="3" type="ORF">MYP_523</name>
</gene>
<keyword evidence="4" id="KW-1185">Reference proteome</keyword>
<dbReference type="GO" id="GO:0016881">
    <property type="term" value="F:acid-amino acid ligase activity"/>
    <property type="evidence" value="ECO:0007669"/>
    <property type="project" value="TreeGrafter"/>
</dbReference>
<evidence type="ECO:0000313" key="4">
    <source>
        <dbReference type="Proteomes" id="UP000030185"/>
    </source>
</evidence>
<proteinExistence type="predicted"/>
<reference evidence="3 4" key="1">
    <citation type="submission" date="2014-09" db="EMBL/GenBank/DDBJ databases">
        <title>Sporocytophaga myxococcoides PG-01 genome sequencing.</title>
        <authorList>
            <person name="Liu L."/>
            <person name="Gao P.J."/>
            <person name="Chen G.J."/>
            <person name="Wang L.S."/>
        </authorList>
    </citation>
    <scope>NUCLEOTIDE SEQUENCE [LARGE SCALE GENOMIC DNA]</scope>
    <source>
        <strain evidence="3 4">PG-01</strain>
    </source>
</reference>
<dbReference type="OrthoDB" id="5678283at2"/>
<dbReference type="Pfam" id="PF23571">
    <property type="entry name" value="GH3_M"/>
    <property type="match status" value="1"/>
</dbReference>
<dbReference type="EMBL" id="BBLT01000001">
    <property type="protein sequence ID" value="GAL83297.1"/>
    <property type="molecule type" value="Genomic_DNA"/>
</dbReference>
<organism evidence="3 4">
    <name type="scientific">Sporocytophaga myxococcoides</name>
    <dbReference type="NCBI Taxonomy" id="153721"/>
    <lineage>
        <taxon>Bacteria</taxon>
        <taxon>Pseudomonadati</taxon>
        <taxon>Bacteroidota</taxon>
        <taxon>Cytophagia</taxon>
        <taxon>Cytophagales</taxon>
        <taxon>Cytophagaceae</taxon>
        <taxon>Sporocytophaga</taxon>
    </lineage>
</organism>
<dbReference type="eggNOG" id="COG0318">
    <property type="taxonomic scope" value="Bacteria"/>
</dbReference>
<dbReference type="STRING" id="153721.MYP_523"/>
<dbReference type="PANTHER" id="PTHR31901:SF9">
    <property type="entry name" value="GH3 DOMAIN-CONTAINING PROTEIN"/>
    <property type="match status" value="1"/>
</dbReference>
<sequence length="517" mass="59814">MALFGAILNKGIKLGKKIESEQRSAFEMQKKELKKLLKKASETQFGQHYHFQGILQNFNVGGESFYSEYKKNVPIWNYNQLFNKWWHKSKAGERDVSWPGIVRYFALSSGTSEASTKHIPLTKDMIKSNKRTGIQQILSLSAYDLPSEAFEKEILMLGGSTELLKAGSYYEGDLSGIQASKIPLWFHLFYKPGRKIAKNRDWDKKLNEITVNAKNWDIGFVVGVPAWIQIMMERIIEYHKVKNIHEVWPNLKIFVHGGVSFEPYKRGFEKLLGKPLIYMETYLASEGFIAFQSKPNSKSMKLVLDNGLFFEFVPFNEKNFNQDGDLVDNPETLMIHQIEEGVDYALLLSTNAGTWRYLIGDVIRFVSKAESEIIITGRTKHFLSLCGEHLSVENMNKAIHQISEEFNIEIREFTVSGIEHDSLFAHQWFIGTDQPVDQEKLKLRLDEHLKQLNDDYRVERGHALKDIFVNVIPSAVFYKWFKSKGKEGGQNKFPRVMKKALFDEWSKFVKQETENLH</sequence>
<dbReference type="InterPro" id="IPR004993">
    <property type="entry name" value="GH3"/>
</dbReference>
<dbReference type="Pfam" id="PF03321">
    <property type="entry name" value="GH3"/>
    <property type="match status" value="2"/>
</dbReference>
<evidence type="ECO:0000313" key="3">
    <source>
        <dbReference type="EMBL" id="GAL83297.1"/>
    </source>
</evidence>
<dbReference type="RefSeq" id="WP_045457947.1">
    <property type="nucleotide sequence ID" value="NZ_BBLT01000001.1"/>
</dbReference>
<dbReference type="PANTHER" id="PTHR31901">
    <property type="entry name" value="GH3 DOMAIN-CONTAINING PROTEIN"/>
    <property type="match status" value="1"/>
</dbReference>
<protein>
    <submittedName>
        <fullName evidence="3">GH3 auxin-responsive promoter</fullName>
    </submittedName>
</protein>
<dbReference type="AlphaFoldDB" id="A0A098LA62"/>
<dbReference type="GO" id="GO:0005737">
    <property type="term" value="C:cytoplasm"/>
    <property type="evidence" value="ECO:0007669"/>
    <property type="project" value="TreeGrafter"/>
</dbReference>
<dbReference type="InterPro" id="IPR055377">
    <property type="entry name" value="GH3_M"/>
</dbReference>
<evidence type="ECO:0000259" key="1">
    <source>
        <dbReference type="Pfam" id="PF23571"/>
    </source>
</evidence>
<name>A0A098LA62_9BACT</name>
<comment type="caution">
    <text evidence="3">The sequence shown here is derived from an EMBL/GenBank/DDBJ whole genome shotgun (WGS) entry which is preliminary data.</text>
</comment>
<dbReference type="InterPro" id="IPR055378">
    <property type="entry name" value="GH3_C"/>
</dbReference>
<evidence type="ECO:0000259" key="2">
    <source>
        <dbReference type="Pfam" id="PF23572"/>
    </source>
</evidence>
<feature type="domain" description="GH3 C-terminal" evidence="2">
    <location>
        <begin position="393"/>
        <end position="499"/>
    </location>
</feature>
<feature type="domain" description="GH3 middle" evidence="1">
    <location>
        <begin position="303"/>
        <end position="368"/>
    </location>
</feature>
<dbReference type="Pfam" id="PF23572">
    <property type="entry name" value="GH3_C"/>
    <property type="match status" value="1"/>
</dbReference>
<accession>A0A098LA62</accession>